<dbReference type="GO" id="GO:0045022">
    <property type="term" value="P:early endosome to late endosome transport"/>
    <property type="evidence" value="ECO:0007669"/>
    <property type="project" value="TreeGrafter"/>
</dbReference>
<keyword evidence="11" id="KW-1185">Reference proteome</keyword>
<proteinExistence type="inferred from homology"/>
<evidence type="ECO:0000256" key="4">
    <source>
        <dbReference type="ARBA" id="ARBA00040201"/>
    </source>
</evidence>
<gene>
    <name evidence="10" type="ORF">QTO34_003801</name>
</gene>
<dbReference type="InterPro" id="IPR045669">
    <property type="entry name" value="FHIP_C"/>
</dbReference>
<dbReference type="Pfam" id="PF19314">
    <property type="entry name" value="DUF5917"/>
    <property type="match status" value="1"/>
</dbReference>
<evidence type="ECO:0000256" key="8">
    <source>
        <dbReference type="SAM" id="MobiDB-lite"/>
    </source>
</evidence>
<dbReference type="PANTHER" id="PTHR21705">
    <property type="entry name" value="RAI16 PROTEIN-RELATED"/>
    <property type="match status" value="1"/>
</dbReference>
<dbReference type="InterPro" id="IPR019384">
    <property type="entry name" value="FHIP"/>
</dbReference>
<dbReference type="EMBL" id="JAULJE010000013">
    <property type="protein sequence ID" value="KAK1336001.1"/>
    <property type="molecule type" value="Genomic_DNA"/>
</dbReference>
<keyword evidence="1" id="KW-0813">Transport</keyword>
<feature type="region of interest" description="Disordered" evidence="8">
    <location>
        <begin position="467"/>
        <end position="496"/>
    </location>
</feature>
<comment type="function">
    <text evidence="6">Component of the FTS/Hook/FHIP complex (FHF complex). The FHF complex may function to promote vesicle trafficking and/or fusion via the homotypic vesicular protein sorting complex (the HOPS complex). FHF complex promotes the distribution of AP-4 complex to the perinuclear area of the cell.</text>
</comment>
<comment type="caution">
    <text evidence="10">The sequence shown here is derived from an EMBL/GenBank/DDBJ whole genome shotgun (WGS) entry which is preliminary data.</text>
</comment>
<dbReference type="Pfam" id="PF19311">
    <property type="entry name" value="KELAA"/>
    <property type="match status" value="1"/>
</dbReference>
<evidence type="ECO:0000313" key="10">
    <source>
        <dbReference type="EMBL" id="KAK1336001.1"/>
    </source>
</evidence>
<dbReference type="AlphaFoldDB" id="A0AA40LJR8"/>
<feature type="compositionally biased region" description="Basic and acidic residues" evidence="8">
    <location>
        <begin position="584"/>
        <end position="593"/>
    </location>
</feature>
<sequence>MERMNWLSRLASRGPGHRVPQGASLQTPVVADPETCLMVFKNHWSQVVRILERQGPRVAPGGADDLSAVRNHTYQMLTLLAEDHAVPSAPNAPGPLLEFALREDLLTRVLAWQLQWDELGDGVEERRAEQLKLFEMLVSEARQPLLRHGPVREALLTLLDACGRPVPSSPALDDGLVLLLSQLCVCLAREPSLLEFFLQPPPEPGAAPRLLLFSRLVPFVHREGTLGQQARDALLLLMALSAGSPTVGRYIADHSYFCPVLATGLSALYSSLPRKIEVPGDDWHCLRREDWLGVPALALFMSSLEFCNAVIQVAHPLVQKQLVDYIHNGFLVPVMGPALHKTSVEEMIASTAYLELFLRSISEPALLRTFLRFLLLHRHDTHTILDTLVARIGSNSRLCMVSLSLFRTLLNLSCEDVLLQLVLRYLVPCNHVMLSQKPAVRDVDLYGRAADKFLSLIPRCCRHCAPSPPRPEHASWARGPGSPSVDSSSVVTVPRPSTPSRLALFLRQQSLGLASSPASSPGRRPSPAEEPGELEDNYLEYLREARRGVDRCVRACRTWSAPYDGERPPPEPSPAGSRTKKRSLLPEEDKDNVGEGEEEELGSGRLAGGAGEGPGHLPPPQLNGMPGPWPEGAKKVRRVPQEGAGDLLEGPSEGMAGLEGFGQELRDLEVALSNGGAGSEPPLEPPLPLEEEEAYASFTCPPEPPCPFLNSPLRTLNPLPSQPFTGPFMAVLFAKLENMLQNSVYVNFLLTGLVAQLACHPQPLLRSFLLNTNMVFQPSVKSLLQNKIESFAASQEDFPALLSKAKKYLIARGKLDWAEGPAAGPTPRRSDSLVKSRRPSLGELLLRHAHSPTRARQAAQLVHQPGRDSTGLGLGGGSPGASTPRQGEALRVKNAVYCAVIFPEFLKELAAISQAHAVTSPFLLDTSEEGNIPPVSGFGPLNP</sequence>
<evidence type="ECO:0000256" key="2">
    <source>
        <dbReference type="ARBA" id="ARBA00022927"/>
    </source>
</evidence>
<feature type="compositionally biased region" description="Gly residues" evidence="8">
    <location>
        <begin position="605"/>
        <end position="614"/>
    </location>
</feature>
<feature type="region of interest" description="Disordered" evidence="8">
    <location>
        <begin position="859"/>
        <end position="885"/>
    </location>
</feature>
<evidence type="ECO:0000259" key="9">
    <source>
        <dbReference type="Pfam" id="PF19314"/>
    </source>
</evidence>
<dbReference type="PANTHER" id="PTHR21705:SF4">
    <property type="entry name" value="FHF COMPLEX SUBUNIT HOOK-INTERACTING PROTEIN 1B"/>
    <property type="match status" value="1"/>
</dbReference>
<dbReference type="GO" id="GO:0070695">
    <property type="term" value="C:FHF complex"/>
    <property type="evidence" value="ECO:0007669"/>
    <property type="project" value="TreeGrafter"/>
</dbReference>
<keyword evidence="2" id="KW-0653">Protein transport</keyword>
<feature type="domain" description="FHF complex subunit HOOK-interacting protein C-terminal" evidence="9">
    <location>
        <begin position="725"/>
        <end position="812"/>
    </location>
</feature>
<accession>A0AA40LJR8</accession>
<protein>
    <recommendedName>
        <fullName evidence="4">FHF complex subunit HOOK-interacting protein 1B</fullName>
    </recommendedName>
    <alternativeName>
        <fullName evidence="5">FTS- and Hook-interacting protein</fullName>
    </alternativeName>
</protein>
<name>A0AA40LJR8_CNENI</name>
<dbReference type="GO" id="GO:0015031">
    <property type="term" value="P:protein transport"/>
    <property type="evidence" value="ECO:0007669"/>
    <property type="project" value="UniProtKB-KW"/>
</dbReference>
<dbReference type="GO" id="GO:0007032">
    <property type="term" value="P:endosome organization"/>
    <property type="evidence" value="ECO:0007669"/>
    <property type="project" value="TreeGrafter"/>
</dbReference>
<feature type="compositionally biased region" description="Low complexity" evidence="8">
    <location>
        <begin position="513"/>
        <end position="525"/>
    </location>
</feature>
<evidence type="ECO:0000256" key="5">
    <source>
        <dbReference type="ARBA" id="ARBA00041288"/>
    </source>
</evidence>
<dbReference type="Pfam" id="PF10257">
    <property type="entry name" value="RAI16-like"/>
    <property type="match status" value="1"/>
</dbReference>
<reference evidence="10" key="1">
    <citation type="submission" date="2023-06" db="EMBL/GenBank/DDBJ databases">
        <title>Reference genome for the Northern bat (Eptesicus nilssonii), a most northern bat species.</title>
        <authorList>
            <person name="Laine V.N."/>
            <person name="Pulliainen A.T."/>
            <person name="Lilley T.M."/>
        </authorList>
    </citation>
    <scope>NUCLEOTIDE SEQUENCE</scope>
    <source>
        <strain evidence="10">BLF_Eptnil</strain>
        <tissue evidence="10">Kidney</tissue>
    </source>
</reference>
<evidence type="ECO:0000313" key="11">
    <source>
        <dbReference type="Proteomes" id="UP001177744"/>
    </source>
</evidence>
<evidence type="ECO:0000256" key="1">
    <source>
        <dbReference type="ARBA" id="ARBA00022448"/>
    </source>
</evidence>
<feature type="region of interest" description="Disordered" evidence="8">
    <location>
        <begin position="513"/>
        <end position="534"/>
    </location>
</feature>
<feature type="compositionally biased region" description="Low complexity" evidence="8">
    <location>
        <begin position="482"/>
        <end position="496"/>
    </location>
</feature>
<dbReference type="InterPro" id="IPR045668">
    <property type="entry name" value="FHIP_KELAA_motif"/>
</dbReference>
<dbReference type="GO" id="GO:0007040">
    <property type="term" value="P:lysosome organization"/>
    <property type="evidence" value="ECO:0007669"/>
    <property type="project" value="TreeGrafter"/>
</dbReference>
<dbReference type="GO" id="GO:0008333">
    <property type="term" value="P:endosome to lysosome transport"/>
    <property type="evidence" value="ECO:0007669"/>
    <property type="project" value="TreeGrafter"/>
</dbReference>
<feature type="region of interest" description="Disordered" evidence="8">
    <location>
        <begin position="560"/>
        <end position="634"/>
    </location>
</feature>
<evidence type="ECO:0000256" key="7">
    <source>
        <dbReference type="ARBA" id="ARBA00046925"/>
    </source>
</evidence>
<dbReference type="Proteomes" id="UP001177744">
    <property type="component" value="Unassembled WGS sequence"/>
</dbReference>
<comment type="subunit">
    <text evidence="7">Component of the FTS/Hook/FHIP complex (FHF complex), composed of AKTIP/FTS, FHIP1B, and one or more members of the Hook family of proteins HOOK1, HOOK2, and HOOK3. The FHF complex associates with the homotypic vesicular sorting complex (the HOPS complex).</text>
</comment>
<comment type="similarity">
    <text evidence="3">Belongs to the FHIP family.</text>
</comment>
<organism evidence="10 11">
    <name type="scientific">Cnephaeus nilssonii</name>
    <name type="common">Northern bat</name>
    <name type="synonym">Eptesicus nilssonii</name>
    <dbReference type="NCBI Taxonomy" id="3371016"/>
    <lineage>
        <taxon>Eukaryota</taxon>
        <taxon>Metazoa</taxon>
        <taxon>Chordata</taxon>
        <taxon>Craniata</taxon>
        <taxon>Vertebrata</taxon>
        <taxon>Euteleostomi</taxon>
        <taxon>Mammalia</taxon>
        <taxon>Eutheria</taxon>
        <taxon>Laurasiatheria</taxon>
        <taxon>Chiroptera</taxon>
        <taxon>Yangochiroptera</taxon>
        <taxon>Vespertilionidae</taxon>
        <taxon>Cnephaeus</taxon>
    </lineage>
</organism>
<evidence type="ECO:0000256" key="3">
    <source>
        <dbReference type="ARBA" id="ARBA00024336"/>
    </source>
</evidence>
<evidence type="ECO:0000256" key="6">
    <source>
        <dbReference type="ARBA" id="ARBA00046048"/>
    </source>
</evidence>